<evidence type="ECO:0000256" key="9">
    <source>
        <dbReference type="ARBA" id="ARBA00023277"/>
    </source>
</evidence>
<dbReference type="Gene3D" id="2.60.40.1760">
    <property type="entry name" value="glycosyl hydrolase (family 31)"/>
    <property type="match status" value="1"/>
</dbReference>
<dbReference type="SUPFAM" id="SSF51011">
    <property type="entry name" value="Glycosyl hydrolase domain"/>
    <property type="match status" value="1"/>
</dbReference>
<dbReference type="AlphaFoldDB" id="A0AAD7GQ98"/>
<feature type="domain" description="Glycoside hydrolase family 31 TIM barrel" evidence="16">
    <location>
        <begin position="272"/>
        <end position="700"/>
    </location>
</feature>
<dbReference type="SUPFAM" id="SSF74650">
    <property type="entry name" value="Galactose mutarotase-like"/>
    <property type="match status" value="1"/>
</dbReference>
<evidence type="ECO:0000259" key="17">
    <source>
        <dbReference type="Pfam" id="PF13802"/>
    </source>
</evidence>
<proteinExistence type="inferred from homology"/>
<keyword evidence="5" id="KW-0964">Secreted</keyword>
<accession>A0AAD7GQ98</accession>
<feature type="signal peptide" evidence="15">
    <location>
        <begin position="1"/>
        <end position="23"/>
    </location>
</feature>
<dbReference type="CDD" id="cd14752">
    <property type="entry name" value="GH31_N"/>
    <property type="match status" value="1"/>
</dbReference>
<dbReference type="PANTHER" id="PTHR22762">
    <property type="entry name" value="ALPHA-GLUCOSIDASE"/>
    <property type="match status" value="1"/>
</dbReference>
<evidence type="ECO:0000256" key="10">
    <source>
        <dbReference type="ARBA" id="ARBA00023295"/>
    </source>
</evidence>
<keyword evidence="9" id="KW-0119">Carbohydrate metabolism</keyword>
<dbReference type="Pfam" id="PF01055">
    <property type="entry name" value="Glyco_hydro_31_2nd"/>
    <property type="match status" value="1"/>
</dbReference>
<evidence type="ECO:0000256" key="7">
    <source>
        <dbReference type="ARBA" id="ARBA00022801"/>
    </source>
</evidence>
<feature type="domain" description="Glycoside hydrolase family 31 N-terminal" evidence="17">
    <location>
        <begin position="122"/>
        <end position="227"/>
    </location>
</feature>
<evidence type="ECO:0000256" key="15">
    <source>
        <dbReference type="SAM" id="SignalP"/>
    </source>
</evidence>
<evidence type="ECO:0000256" key="12">
    <source>
        <dbReference type="ARBA" id="ARBA00023326"/>
    </source>
</evidence>
<organism evidence="19 20">
    <name type="scientific">Mycena rosella</name>
    <name type="common">Pink bonnet</name>
    <name type="synonym">Agaricus rosellus</name>
    <dbReference type="NCBI Taxonomy" id="1033263"/>
    <lineage>
        <taxon>Eukaryota</taxon>
        <taxon>Fungi</taxon>
        <taxon>Dikarya</taxon>
        <taxon>Basidiomycota</taxon>
        <taxon>Agaricomycotina</taxon>
        <taxon>Agaricomycetes</taxon>
        <taxon>Agaricomycetidae</taxon>
        <taxon>Agaricales</taxon>
        <taxon>Marasmiineae</taxon>
        <taxon>Mycenaceae</taxon>
        <taxon>Mycena</taxon>
    </lineage>
</organism>
<dbReference type="GO" id="GO:0008422">
    <property type="term" value="F:beta-glucosidase activity"/>
    <property type="evidence" value="ECO:0007669"/>
    <property type="project" value="UniProtKB-EC"/>
</dbReference>
<dbReference type="InterPro" id="IPR000322">
    <property type="entry name" value="Glyco_hydro_31_TIM"/>
</dbReference>
<evidence type="ECO:0000256" key="2">
    <source>
        <dbReference type="ARBA" id="ARBA00004613"/>
    </source>
</evidence>
<comment type="function">
    <text evidence="13">Glucosidase involved in the degradation of cellulosic biomass. Has both alpha- and beta-glucosidase activity.</text>
</comment>
<keyword evidence="20" id="KW-1185">Reference proteome</keyword>
<dbReference type="SUPFAM" id="SSF51445">
    <property type="entry name" value="(Trans)glycosidases"/>
    <property type="match status" value="1"/>
</dbReference>
<evidence type="ECO:0000256" key="6">
    <source>
        <dbReference type="ARBA" id="ARBA00022729"/>
    </source>
</evidence>
<dbReference type="InterPro" id="IPR048395">
    <property type="entry name" value="Glyco_hydro_31_C"/>
</dbReference>
<dbReference type="Pfam" id="PF21365">
    <property type="entry name" value="Glyco_hydro_31_3rd"/>
    <property type="match status" value="1"/>
</dbReference>
<feature type="chain" id="PRO_5042078959" description="beta-glucosidase" evidence="15">
    <location>
        <begin position="24"/>
        <end position="923"/>
    </location>
</feature>
<evidence type="ECO:0000259" key="18">
    <source>
        <dbReference type="Pfam" id="PF21365"/>
    </source>
</evidence>
<evidence type="ECO:0000256" key="14">
    <source>
        <dbReference type="RuleBase" id="RU361185"/>
    </source>
</evidence>
<gene>
    <name evidence="19" type="ORF">B0H17DRAFT_214426</name>
</gene>
<dbReference type="InterPro" id="IPR017853">
    <property type="entry name" value="GH"/>
</dbReference>
<evidence type="ECO:0000313" key="19">
    <source>
        <dbReference type="EMBL" id="KAJ7700869.1"/>
    </source>
</evidence>
<dbReference type="GO" id="GO:0000272">
    <property type="term" value="P:polysaccharide catabolic process"/>
    <property type="evidence" value="ECO:0007669"/>
    <property type="project" value="UniProtKB-KW"/>
</dbReference>
<dbReference type="GO" id="GO:0005576">
    <property type="term" value="C:extracellular region"/>
    <property type="evidence" value="ECO:0007669"/>
    <property type="project" value="UniProtKB-SubCell"/>
</dbReference>
<keyword evidence="11" id="KW-0961">Cell wall biogenesis/degradation</keyword>
<evidence type="ECO:0000256" key="13">
    <source>
        <dbReference type="ARBA" id="ARBA00025512"/>
    </source>
</evidence>
<comment type="catalytic activity">
    <reaction evidence="1">
        <text>Hydrolysis of terminal, non-reducing beta-D-glucosyl residues with release of beta-D-glucose.</text>
        <dbReference type="EC" id="3.2.1.21"/>
    </reaction>
</comment>
<sequence length="923" mass="101659">MGAMKRAIVCVLLSSITIGGVLGGTTVDPAVLDACPGYTASDVKVQGGTLTATLKLAGKACNVFGDDIASLSLEVVYETTNRIHVKITDPSSARYEVPESVLPRPSSASPVSPKSAAIKFNYTTSPFGFSILRTSTSEVLFSTASHPIIYESQYLRVKTNLAANANIFGLGEHTNTFRLDPDNTTLTLWSRDAYGIPTGSNLYGNHPVYFEHRTTGTHAVLLLNSNGMDIKLTKGALEYNVIGGVLDFYFLAGSQTDPTEAAKQYAEIVGTPAEVPYWSFGLHQCRFGYNNYIDVAGVISNYSAAGIPLETMWTDIDYMDRRRIFTVDPDYFPLNRMREIVDYLHSQDQRYILMTDPAVGFLPDQNYGPYDRGTAADIWLKNANGSQHLGLVWPGVTVFPDWFHPKIQDYWSNEFELFYNPDTGLDIDGAWIDMNEPSSPSGSVEDASCRRHPVLTRPYIRFGLHPSASDPSLQFCDLPCDNPFQQAVNQALPPPRSTLPPDPNVPIFVNSTPVRRRSKRDSLLVPQYAINNAAPGGNLSSKTAYTDTVHANNLTEYNVHNLYGEMMSVATREAMLARRPGLRTLIITRSTFAGAGKHVGKWLGDNFSTWDHYRRSIAGMLGMATIYQVPMVGSDICGYAENTTETLCARWAMLGAFYPFMRNHNADTSNSQEFYRWPLTTEAAKNVLDMRYRLLDYIYTSFHQASVQGTPVVSPLWFKYPQDKATYPIDLQWFYGDSILVSPVTEENSTSVSIYLPKDTFYDFLTLAPVHGTGSQVLLKNVSFTEIPVHIKGGAVLPLRAKSTMTTTELRETDFEFVVAPGTDGTAAGQLYIDDGVSVMQAAVTQVAMSFQHSVFTVSGSFGFQTGVKASRVRFLGVANTPSAVLLNGKTVSHQAVSYNKATQVLDVAVGLTFTHSFTVTLL</sequence>
<keyword evidence="7 14" id="KW-0378">Hydrolase</keyword>
<evidence type="ECO:0000259" key="16">
    <source>
        <dbReference type="Pfam" id="PF01055"/>
    </source>
</evidence>
<dbReference type="Gene3D" id="3.20.20.80">
    <property type="entry name" value="Glycosidases"/>
    <property type="match status" value="2"/>
</dbReference>
<evidence type="ECO:0000256" key="4">
    <source>
        <dbReference type="ARBA" id="ARBA00012744"/>
    </source>
</evidence>
<comment type="caution">
    <text evidence="19">The sequence shown here is derived from an EMBL/GenBank/DDBJ whole genome shotgun (WGS) entry which is preliminary data.</text>
</comment>
<dbReference type="CDD" id="cd06602">
    <property type="entry name" value="GH31_MGAM_SI_GAA"/>
    <property type="match status" value="1"/>
</dbReference>
<comment type="subcellular location">
    <subcellularLocation>
        <location evidence="2">Secreted</location>
    </subcellularLocation>
</comment>
<dbReference type="InterPro" id="IPR013780">
    <property type="entry name" value="Glyco_hydro_b"/>
</dbReference>
<evidence type="ECO:0000256" key="1">
    <source>
        <dbReference type="ARBA" id="ARBA00000448"/>
    </source>
</evidence>
<evidence type="ECO:0000256" key="11">
    <source>
        <dbReference type="ARBA" id="ARBA00023316"/>
    </source>
</evidence>
<evidence type="ECO:0000256" key="8">
    <source>
        <dbReference type="ARBA" id="ARBA00023180"/>
    </source>
</evidence>
<dbReference type="EMBL" id="JARKIE010000019">
    <property type="protein sequence ID" value="KAJ7700869.1"/>
    <property type="molecule type" value="Genomic_DNA"/>
</dbReference>
<name>A0AAD7GQ98_MYCRO</name>
<dbReference type="Pfam" id="PF13802">
    <property type="entry name" value="Gal_mutarotas_2"/>
    <property type="match status" value="1"/>
</dbReference>
<keyword evidence="8" id="KW-0325">Glycoprotein</keyword>
<evidence type="ECO:0000256" key="5">
    <source>
        <dbReference type="ARBA" id="ARBA00022525"/>
    </source>
</evidence>
<dbReference type="PANTHER" id="PTHR22762:SF67">
    <property type="entry name" value="ALPHA_BETA-GLUCOSIDASE AGDC-RELATED"/>
    <property type="match status" value="1"/>
</dbReference>
<dbReference type="InterPro" id="IPR011013">
    <property type="entry name" value="Gal_mutarotase_sf_dom"/>
</dbReference>
<protein>
    <recommendedName>
        <fullName evidence="4">beta-glucosidase</fullName>
        <ecNumber evidence="4">3.2.1.21</ecNumber>
    </recommendedName>
</protein>
<dbReference type="EC" id="3.2.1.21" evidence="4"/>
<reference evidence="19" key="1">
    <citation type="submission" date="2023-03" db="EMBL/GenBank/DDBJ databases">
        <title>Massive genome expansion in bonnet fungi (Mycena s.s.) driven by repeated elements and novel gene families across ecological guilds.</title>
        <authorList>
            <consortium name="Lawrence Berkeley National Laboratory"/>
            <person name="Harder C.B."/>
            <person name="Miyauchi S."/>
            <person name="Viragh M."/>
            <person name="Kuo A."/>
            <person name="Thoen E."/>
            <person name="Andreopoulos B."/>
            <person name="Lu D."/>
            <person name="Skrede I."/>
            <person name="Drula E."/>
            <person name="Henrissat B."/>
            <person name="Morin E."/>
            <person name="Kohler A."/>
            <person name="Barry K."/>
            <person name="LaButti K."/>
            <person name="Morin E."/>
            <person name="Salamov A."/>
            <person name="Lipzen A."/>
            <person name="Mereny Z."/>
            <person name="Hegedus B."/>
            <person name="Baldrian P."/>
            <person name="Stursova M."/>
            <person name="Weitz H."/>
            <person name="Taylor A."/>
            <person name="Grigoriev I.V."/>
            <person name="Nagy L.G."/>
            <person name="Martin F."/>
            <person name="Kauserud H."/>
        </authorList>
    </citation>
    <scope>NUCLEOTIDE SEQUENCE</scope>
    <source>
        <strain evidence="19">CBHHK067</strain>
    </source>
</reference>
<comment type="similarity">
    <text evidence="3 14">Belongs to the glycosyl hydrolase 31 family.</text>
</comment>
<evidence type="ECO:0000256" key="3">
    <source>
        <dbReference type="ARBA" id="ARBA00007806"/>
    </source>
</evidence>
<dbReference type="GO" id="GO:0030246">
    <property type="term" value="F:carbohydrate binding"/>
    <property type="evidence" value="ECO:0007669"/>
    <property type="project" value="InterPro"/>
</dbReference>
<dbReference type="Proteomes" id="UP001221757">
    <property type="component" value="Unassembled WGS sequence"/>
</dbReference>
<keyword evidence="12" id="KW-0624">Polysaccharide degradation</keyword>
<dbReference type="GO" id="GO:0071555">
    <property type="term" value="P:cell wall organization"/>
    <property type="evidence" value="ECO:0007669"/>
    <property type="project" value="UniProtKB-KW"/>
</dbReference>
<feature type="domain" description="Glycosyl hydrolase family 31 C-terminal" evidence="18">
    <location>
        <begin position="709"/>
        <end position="797"/>
    </location>
</feature>
<dbReference type="InterPro" id="IPR025887">
    <property type="entry name" value="Glyco_hydro_31_N_dom"/>
</dbReference>
<evidence type="ECO:0000313" key="20">
    <source>
        <dbReference type="Proteomes" id="UP001221757"/>
    </source>
</evidence>
<keyword evidence="6 15" id="KW-0732">Signal</keyword>
<keyword evidence="10 14" id="KW-0326">Glycosidase</keyword>
<dbReference type="Gene3D" id="2.60.40.1180">
    <property type="entry name" value="Golgi alpha-mannosidase II"/>
    <property type="match status" value="2"/>
</dbReference>